<dbReference type="PANTHER" id="PTHR11040:SF140">
    <property type="entry name" value="ZRT (ZRT), IRT- (IRT-) LIKE PROTEIN TRANSPORTER"/>
    <property type="match status" value="1"/>
</dbReference>
<dbReference type="GO" id="GO:0005385">
    <property type="term" value="F:zinc ion transmembrane transporter activity"/>
    <property type="evidence" value="ECO:0007669"/>
    <property type="project" value="TreeGrafter"/>
</dbReference>
<accession>A0AAE0L118</accession>
<feature type="transmembrane region" description="Helical" evidence="5">
    <location>
        <begin position="343"/>
        <end position="365"/>
    </location>
</feature>
<dbReference type="GO" id="GO:0016020">
    <property type="term" value="C:membrane"/>
    <property type="evidence" value="ECO:0007669"/>
    <property type="project" value="UniProtKB-SubCell"/>
</dbReference>
<feature type="transmembrane region" description="Helical" evidence="5">
    <location>
        <begin position="310"/>
        <end position="331"/>
    </location>
</feature>
<evidence type="ECO:0000256" key="3">
    <source>
        <dbReference type="ARBA" id="ARBA00022989"/>
    </source>
</evidence>
<gene>
    <name evidence="6" type="ORF">CYMTET_23344</name>
</gene>
<name>A0AAE0L118_9CHLO</name>
<reference evidence="6 7" key="1">
    <citation type="journal article" date="2015" name="Genome Biol. Evol.">
        <title>Comparative Genomics of a Bacterivorous Green Alga Reveals Evolutionary Causalities and Consequences of Phago-Mixotrophic Mode of Nutrition.</title>
        <authorList>
            <person name="Burns J.A."/>
            <person name="Paasch A."/>
            <person name="Narechania A."/>
            <person name="Kim E."/>
        </authorList>
    </citation>
    <scope>NUCLEOTIDE SEQUENCE [LARGE SCALE GENOMIC DNA]</scope>
    <source>
        <strain evidence="6 7">PLY_AMNH</strain>
    </source>
</reference>
<keyword evidence="3 5" id="KW-1133">Transmembrane helix</keyword>
<keyword evidence="2 5" id="KW-0812">Transmembrane</keyword>
<dbReference type="AlphaFoldDB" id="A0AAE0L118"/>
<evidence type="ECO:0000313" key="7">
    <source>
        <dbReference type="Proteomes" id="UP001190700"/>
    </source>
</evidence>
<dbReference type="PROSITE" id="PS51257">
    <property type="entry name" value="PROKAR_LIPOPROTEIN"/>
    <property type="match status" value="1"/>
</dbReference>
<evidence type="ECO:0008006" key="8">
    <source>
        <dbReference type="Google" id="ProtNLM"/>
    </source>
</evidence>
<keyword evidence="7" id="KW-1185">Reference proteome</keyword>
<feature type="transmembrane region" description="Helical" evidence="5">
    <location>
        <begin position="150"/>
        <end position="169"/>
    </location>
</feature>
<sequence>MAGSSKVLGTLKSSSLLPRDFALEVGSTGAAWGACGALVVAAVLVLTMLQFRPCEAPAVPCEPTGNSLHMYKLCISVFLFVLAVLGVLSPVVASSRTSSKSDLMPGCNALASGILIAASIVHMLPEASEQLAPTAEAIRHLFGSEESFPLAPTLVGTCFFGILLLELYVQRVAAVATCKAAKAGKTMISDENLHDNDILSPSASSAARVTGERSPSSALAMLVALSVHSILEGVGIGVQGDVKGVSAVVFAVGAHKSFAGFALGSQLHECGFKDRVFIYFALLFSLCTPVGIALGTLLAEDSESEWKGAMLALASGTFLYIGIVEMLLPTLEIKPLESEGSQVNRSVLAIIAYAGFAAMSFLAVWT</sequence>
<organism evidence="6 7">
    <name type="scientific">Cymbomonas tetramitiformis</name>
    <dbReference type="NCBI Taxonomy" id="36881"/>
    <lineage>
        <taxon>Eukaryota</taxon>
        <taxon>Viridiplantae</taxon>
        <taxon>Chlorophyta</taxon>
        <taxon>Pyramimonadophyceae</taxon>
        <taxon>Pyramimonadales</taxon>
        <taxon>Pyramimonadaceae</taxon>
        <taxon>Cymbomonas</taxon>
    </lineage>
</organism>
<keyword evidence="4 5" id="KW-0472">Membrane</keyword>
<proteinExistence type="predicted"/>
<dbReference type="PANTHER" id="PTHR11040">
    <property type="entry name" value="ZINC/IRON TRANSPORTER"/>
    <property type="match status" value="1"/>
</dbReference>
<feature type="transmembrane region" description="Helical" evidence="5">
    <location>
        <begin position="21"/>
        <end position="49"/>
    </location>
</feature>
<dbReference type="EMBL" id="LGRX02012002">
    <property type="protein sequence ID" value="KAK3268141.1"/>
    <property type="molecule type" value="Genomic_DNA"/>
</dbReference>
<dbReference type="Pfam" id="PF02535">
    <property type="entry name" value="Zip"/>
    <property type="match status" value="1"/>
</dbReference>
<dbReference type="Proteomes" id="UP001190700">
    <property type="component" value="Unassembled WGS sequence"/>
</dbReference>
<feature type="transmembrane region" description="Helical" evidence="5">
    <location>
        <begin position="276"/>
        <end position="298"/>
    </location>
</feature>
<evidence type="ECO:0000256" key="2">
    <source>
        <dbReference type="ARBA" id="ARBA00022692"/>
    </source>
</evidence>
<evidence type="ECO:0000256" key="4">
    <source>
        <dbReference type="ARBA" id="ARBA00023136"/>
    </source>
</evidence>
<comment type="caution">
    <text evidence="6">The sequence shown here is derived from an EMBL/GenBank/DDBJ whole genome shotgun (WGS) entry which is preliminary data.</text>
</comment>
<comment type="subcellular location">
    <subcellularLocation>
        <location evidence="1">Membrane</location>
        <topology evidence="1">Multi-pass membrane protein</topology>
    </subcellularLocation>
</comment>
<feature type="transmembrane region" description="Helical" evidence="5">
    <location>
        <begin position="69"/>
        <end position="91"/>
    </location>
</feature>
<protein>
    <recommendedName>
        <fullName evidence="8">Zinc transporter ZIP1</fullName>
    </recommendedName>
</protein>
<evidence type="ECO:0000313" key="6">
    <source>
        <dbReference type="EMBL" id="KAK3268141.1"/>
    </source>
</evidence>
<dbReference type="InterPro" id="IPR003689">
    <property type="entry name" value="ZIP"/>
</dbReference>
<evidence type="ECO:0000256" key="5">
    <source>
        <dbReference type="SAM" id="Phobius"/>
    </source>
</evidence>
<evidence type="ECO:0000256" key="1">
    <source>
        <dbReference type="ARBA" id="ARBA00004141"/>
    </source>
</evidence>